<dbReference type="PROSITE" id="PS50889">
    <property type="entry name" value="S4"/>
    <property type="match status" value="1"/>
</dbReference>
<sequence>MAILTADVPLELAGKRLDQVLVEIFPDYSRNKLQTWVKAGRVTVDSEQLKAKDRLVGGEELILDAEAEEVTEYLAENIPLDIIYEDEDILIVNKPAGFVVHPGAGNWSGTLQNALLFHLPDAVTIPRSGIVHRIDKDTSGLLMVAKTLAAHHSLVEQLQAREIHREYLAITIGRMTGGGTLNEPIGRHPTERMKFAVRDNGKPAVTHYRVLERFLRNTLLQVKLETGRTHQIRVHMAHLRLPLVGDPMYSGRFQMPKDCGQELEKVLRSFKRQALHAEKLGLIHPRTGEYCEWQLPVPPDMQELLTALRANDTLDHS</sequence>
<evidence type="ECO:0000256" key="5">
    <source>
        <dbReference type="ARBA" id="ARBA00056072"/>
    </source>
</evidence>
<keyword evidence="11" id="KW-1185">Reference proteome</keyword>
<comment type="caution">
    <text evidence="10">The sequence shown here is derived from an EMBL/GenBank/DDBJ whole genome shotgun (WGS) entry which is preliminary data.</text>
</comment>
<dbReference type="InterPro" id="IPR002942">
    <property type="entry name" value="S4_RNA-bd"/>
</dbReference>
<evidence type="ECO:0000259" key="9">
    <source>
        <dbReference type="SMART" id="SM00363"/>
    </source>
</evidence>
<dbReference type="CDD" id="cd02869">
    <property type="entry name" value="PseudoU_synth_RluA_like"/>
    <property type="match status" value="1"/>
</dbReference>
<dbReference type="SMART" id="SM00363">
    <property type="entry name" value="S4"/>
    <property type="match status" value="1"/>
</dbReference>
<keyword evidence="3 8" id="KW-0413">Isomerase</keyword>
<dbReference type="PANTHER" id="PTHR21600">
    <property type="entry name" value="MITOCHONDRIAL RNA PSEUDOURIDINE SYNTHASE"/>
    <property type="match status" value="1"/>
</dbReference>
<dbReference type="Gene3D" id="3.30.2350.10">
    <property type="entry name" value="Pseudouridine synthase"/>
    <property type="match status" value="1"/>
</dbReference>
<dbReference type="InterPro" id="IPR020103">
    <property type="entry name" value="PsdUridine_synth_cat_dom_sf"/>
</dbReference>
<dbReference type="NCBIfam" id="TIGR00005">
    <property type="entry name" value="rluA_subfam"/>
    <property type="match status" value="1"/>
</dbReference>
<dbReference type="Pfam" id="PF00849">
    <property type="entry name" value="PseudoU_synth_2"/>
    <property type="match status" value="1"/>
</dbReference>
<evidence type="ECO:0000256" key="8">
    <source>
        <dbReference type="RuleBase" id="RU362028"/>
    </source>
</evidence>
<dbReference type="InterPro" id="IPR050188">
    <property type="entry name" value="RluA_PseudoU_synthase"/>
</dbReference>
<dbReference type="InterPro" id="IPR006225">
    <property type="entry name" value="PsdUridine_synth_RluC/D"/>
</dbReference>
<reference evidence="10 11" key="1">
    <citation type="submission" date="2015-12" db="EMBL/GenBank/DDBJ databases">
        <authorList>
            <person name="Shamseldin A."/>
            <person name="Moawad H."/>
            <person name="Abd El-Rahim W.M."/>
            <person name="Sadowsky M.J."/>
        </authorList>
    </citation>
    <scope>NUCLEOTIDE SEQUENCE [LARGE SCALE GENOMIC DNA]</scope>
    <source>
        <strain evidence="10 11">WF1</strain>
    </source>
</reference>
<accession>A0A1V8M4P7</accession>
<dbReference type="CDD" id="cd00165">
    <property type="entry name" value="S4"/>
    <property type="match status" value="1"/>
</dbReference>
<dbReference type="GO" id="GO:0003723">
    <property type="term" value="F:RNA binding"/>
    <property type="evidence" value="ECO:0007669"/>
    <property type="project" value="UniProtKB-KW"/>
</dbReference>
<feature type="active site" evidence="6">
    <location>
        <position position="135"/>
    </location>
</feature>
<dbReference type="SUPFAM" id="SSF55174">
    <property type="entry name" value="Alpha-L RNA-binding motif"/>
    <property type="match status" value="1"/>
</dbReference>
<dbReference type="NCBIfam" id="NF008385">
    <property type="entry name" value="PRK11180.1"/>
    <property type="match status" value="1"/>
</dbReference>
<evidence type="ECO:0000256" key="3">
    <source>
        <dbReference type="ARBA" id="ARBA00023235"/>
    </source>
</evidence>
<dbReference type="Gene3D" id="3.10.290.10">
    <property type="entry name" value="RNA-binding S4 domain"/>
    <property type="match status" value="1"/>
</dbReference>
<dbReference type="GO" id="GO:0000455">
    <property type="term" value="P:enzyme-directed rRNA pseudouridine synthesis"/>
    <property type="evidence" value="ECO:0007669"/>
    <property type="project" value="TreeGrafter"/>
</dbReference>
<dbReference type="Proteomes" id="UP000191980">
    <property type="component" value="Unassembled WGS sequence"/>
</dbReference>
<dbReference type="FunFam" id="3.30.2350.10:FF:000006">
    <property type="entry name" value="Pseudouridine synthase"/>
    <property type="match status" value="1"/>
</dbReference>
<gene>
    <name evidence="10" type="ORF">AU255_01125</name>
</gene>
<dbReference type="PROSITE" id="PS01129">
    <property type="entry name" value="PSI_RLU"/>
    <property type="match status" value="1"/>
</dbReference>
<protein>
    <recommendedName>
        <fullName evidence="8">Pseudouridine synthase</fullName>
        <ecNumber evidence="8">5.4.99.-</ecNumber>
    </recommendedName>
</protein>
<comment type="similarity">
    <text evidence="1 8">Belongs to the pseudouridine synthase RluA family.</text>
</comment>
<dbReference type="STRING" id="1420851.AU255_01125"/>
<dbReference type="EC" id="5.4.99.-" evidence="8"/>
<evidence type="ECO:0000256" key="1">
    <source>
        <dbReference type="ARBA" id="ARBA00010876"/>
    </source>
</evidence>
<evidence type="ECO:0000313" key="11">
    <source>
        <dbReference type="Proteomes" id="UP000191980"/>
    </source>
</evidence>
<dbReference type="EMBL" id="LPUF01000001">
    <property type="protein sequence ID" value="OQK16537.1"/>
    <property type="molecule type" value="Genomic_DNA"/>
</dbReference>
<proteinExistence type="inferred from homology"/>
<keyword evidence="2 7" id="KW-0694">RNA-binding</keyword>
<dbReference type="InterPro" id="IPR006145">
    <property type="entry name" value="PsdUridine_synth_RsuA/RluA"/>
</dbReference>
<dbReference type="GO" id="GO:0160140">
    <property type="term" value="F:23S rRNA pseudouridine(1911/1915/1917) synthase activity"/>
    <property type="evidence" value="ECO:0007669"/>
    <property type="project" value="UniProtKB-EC"/>
</dbReference>
<dbReference type="OrthoDB" id="9807829at2"/>
<comment type="catalytic activity">
    <reaction evidence="4">
        <text>uridine(1911/1915/1917) in 23S rRNA = pseudouridine(1911/1915/1917) in 23S rRNA</text>
        <dbReference type="Rhea" id="RHEA:42524"/>
        <dbReference type="Rhea" id="RHEA-COMP:10097"/>
        <dbReference type="Rhea" id="RHEA-COMP:10098"/>
        <dbReference type="ChEBI" id="CHEBI:65314"/>
        <dbReference type="ChEBI" id="CHEBI:65315"/>
        <dbReference type="EC" id="5.4.99.23"/>
    </reaction>
</comment>
<dbReference type="PANTHER" id="PTHR21600:SF44">
    <property type="entry name" value="RIBOSOMAL LARGE SUBUNIT PSEUDOURIDINE SYNTHASE D"/>
    <property type="match status" value="1"/>
</dbReference>
<organism evidence="10 11">
    <name type="scientific">Methyloprofundus sedimenti</name>
    <dbReference type="NCBI Taxonomy" id="1420851"/>
    <lineage>
        <taxon>Bacteria</taxon>
        <taxon>Pseudomonadati</taxon>
        <taxon>Pseudomonadota</taxon>
        <taxon>Gammaproteobacteria</taxon>
        <taxon>Methylococcales</taxon>
        <taxon>Methylococcaceae</taxon>
        <taxon>Methyloprofundus</taxon>
    </lineage>
</organism>
<dbReference type="SUPFAM" id="SSF55120">
    <property type="entry name" value="Pseudouridine synthase"/>
    <property type="match status" value="1"/>
</dbReference>
<evidence type="ECO:0000256" key="7">
    <source>
        <dbReference type="PROSITE-ProRule" id="PRU00182"/>
    </source>
</evidence>
<evidence type="ECO:0000256" key="4">
    <source>
        <dbReference type="ARBA" id="ARBA00036882"/>
    </source>
</evidence>
<name>A0A1V8M4P7_9GAMM</name>
<dbReference type="Pfam" id="PF01479">
    <property type="entry name" value="S4"/>
    <property type="match status" value="1"/>
</dbReference>
<evidence type="ECO:0000256" key="2">
    <source>
        <dbReference type="ARBA" id="ARBA00022884"/>
    </source>
</evidence>
<dbReference type="RefSeq" id="WP_080521168.1">
    <property type="nucleotide sequence ID" value="NZ_LPUF01000001.1"/>
</dbReference>
<evidence type="ECO:0000313" key="10">
    <source>
        <dbReference type="EMBL" id="OQK16537.1"/>
    </source>
</evidence>
<dbReference type="InterPro" id="IPR006224">
    <property type="entry name" value="PsdUridine_synth_RluA-like_CS"/>
</dbReference>
<comment type="catalytic activity">
    <reaction evidence="8">
        <text>a uridine in RNA = a pseudouridine in RNA</text>
        <dbReference type="Rhea" id="RHEA:48348"/>
        <dbReference type="Rhea" id="RHEA-COMP:12068"/>
        <dbReference type="Rhea" id="RHEA-COMP:12069"/>
        <dbReference type="ChEBI" id="CHEBI:65314"/>
        <dbReference type="ChEBI" id="CHEBI:65315"/>
    </reaction>
</comment>
<dbReference type="InterPro" id="IPR036986">
    <property type="entry name" value="S4_RNA-bd_sf"/>
</dbReference>
<evidence type="ECO:0000256" key="6">
    <source>
        <dbReference type="PIRSR" id="PIRSR606225-1"/>
    </source>
</evidence>
<comment type="function">
    <text evidence="5">Responsible for synthesis of pseudouridine from uracil at positions 1911, 1915 and 1917 in 23S ribosomal RNA.</text>
</comment>
<feature type="domain" description="RNA-binding S4" evidence="9">
    <location>
        <begin position="15"/>
        <end position="75"/>
    </location>
</feature>
<dbReference type="AlphaFoldDB" id="A0A1V8M4P7"/>